<organism evidence="2 3">
    <name type="scientific">Aquirufa regiilacus</name>
    <dbReference type="NCBI Taxonomy" id="3024868"/>
    <lineage>
        <taxon>Bacteria</taxon>
        <taxon>Pseudomonadati</taxon>
        <taxon>Bacteroidota</taxon>
        <taxon>Cytophagia</taxon>
        <taxon>Cytophagales</taxon>
        <taxon>Flectobacillaceae</taxon>
        <taxon>Aquirufa</taxon>
    </lineage>
</organism>
<evidence type="ECO:0000259" key="1">
    <source>
        <dbReference type="Pfam" id="PF05050"/>
    </source>
</evidence>
<feature type="domain" description="Methyltransferase FkbM" evidence="1">
    <location>
        <begin position="76"/>
        <end position="247"/>
    </location>
</feature>
<accession>A0ABU3TNZ1</accession>
<evidence type="ECO:0000313" key="2">
    <source>
        <dbReference type="EMBL" id="MDU0807566.1"/>
    </source>
</evidence>
<dbReference type="Proteomes" id="UP001249959">
    <property type="component" value="Unassembled WGS sequence"/>
</dbReference>
<dbReference type="InterPro" id="IPR053188">
    <property type="entry name" value="FkbM_Methyltransferase"/>
</dbReference>
<proteinExistence type="predicted"/>
<dbReference type="PANTHER" id="PTHR36973">
    <property type="entry name" value="SLL1456 PROTEIN-RELATED"/>
    <property type="match status" value="1"/>
</dbReference>
<dbReference type="NCBIfam" id="TIGR01444">
    <property type="entry name" value="fkbM_fam"/>
    <property type="match status" value="1"/>
</dbReference>
<dbReference type="GO" id="GO:0008168">
    <property type="term" value="F:methyltransferase activity"/>
    <property type="evidence" value="ECO:0007669"/>
    <property type="project" value="UniProtKB-KW"/>
</dbReference>
<protein>
    <submittedName>
        <fullName evidence="2">FkbM family methyltransferase</fullName>
    </submittedName>
</protein>
<evidence type="ECO:0000313" key="3">
    <source>
        <dbReference type="Proteomes" id="UP001249959"/>
    </source>
</evidence>
<dbReference type="InterPro" id="IPR029063">
    <property type="entry name" value="SAM-dependent_MTases_sf"/>
</dbReference>
<gene>
    <name evidence="2" type="ORF">PQG45_00800</name>
</gene>
<name>A0ABU3TNZ1_9BACT</name>
<dbReference type="SUPFAM" id="SSF53335">
    <property type="entry name" value="S-adenosyl-L-methionine-dependent methyltransferases"/>
    <property type="match status" value="1"/>
</dbReference>
<dbReference type="PANTHER" id="PTHR36973:SF4">
    <property type="entry name" value="NODULATION PROTEIN"/>
    <property type="match status" value="1"/>
</dbReference>
<dbReference type="Gene3D" id="3.40.50.150">
    <property type="entry name" value="Vaccinia Virus protein VP39"/>
    <property type="match status" value="1"/>
</dbReference>
<dbReference type="InterPro" id="IPR006342">
    <property type="entry name" value="FkbM_mtfrase"/>
</dbReference>
<dbReference type="GO" id="GO:0032259">
    <property type="term" value="P:methylation"/>
    <property type="evidence" value="ECO:0007669"/>
    <property type="project" value="UniProtKB-KW"/>
</dbReference>
<keyword evidence="3" id="KW-1185">Reference proteome</keyword>
<keyword evidence="2" id="KW-0808">Transferase</keyword>
<dbReference type="RefSeq" id="WP_316070105.1">
    <property type="nucleotide sequence ID" value="NZ_JAVNWW010000001.1"/>
</dbReference>
<dbReference type="Pfam" id="PF05050">
    <property type="entry name" value="Methyltransf_21"/>
    <property type="match status" value="1"/>
</dbReference>
<dbReference type="EMBL" id="JAVNWW010000001">
    <property type="protein sequence ID" value="MDU0807566.1"/>
    <property type="molecule type" value="Genomic_DNA"/>
</dbReference>
<reference evidence="2 3" key="1">
    <citation type="submission" date="2023-09" db="EMBL/GenBank/DDBJ databases">
        <title>Aquirufa genomes.</title>
        <authorList>
            <person name="Pitt A."/>
        </authorList>
    </citation>
    <scope>NUCLEOTIDE SEQUENCE [LARGE SCALE GENOMIC DNA]</scope>
    <source>
        <strain evidence="2 3">LEOWEIH-7C</strain>
    </source>
</reference>
<sequence length="272" mass="31830">MSGLKDWVKKYRVLNQSLHITYKLIKAILAIKINAHALREFTFEWRGEVGLGEQNLNFYQNIFKNLLKDPKLVILDVGANDGWFSKIVFRFWPNAKIISFEPLKSMHPYLELLKQQKETYTYEKIGLGEENKKFMINEIGTSGLSSFKEIHSSYAYDAKFFNQQVNKSYEVDVLTLDDYVTNRQIEGEFCLKVDTQGFEMEVLRGAQKLFESKRIKIVIIELMTIEKYQGATLYHEIIGYLEIRGLRLVDIHNSYYEENGKLSEFDAVFTLI</sequence>
<keyword evidence="2" id="KW-0489">Methyltransferase</keyword>
<comment type="caution">
    <text evidence="2">The sequence shown here is derived from an EMBL/GenBank/DDBJ whole genome shotgun (WGS) entry which is preliminary data.</text>
</comment>